<organism evidence="2 3">
    <name type="scientific">Methylocystis bryophila</name>
    <dbReference type="NCBI Taxonomy" id="655015"/>
    <lineage>
        <taxon>Bacteria</taxon>
        <taxon>Pseudomonadati</taxon>
        <taxon>Pseudomonadota</taxon>
        <taxon>Alphaproteobacteria</taxon>
        <taxon>Hyphomicrobiales</taxon>
        <taxon>Methylocystaceae</taxon>
        <taxon>Methylocystis</taxon>
    </lineage>
</organism>
<name>A0A1W6MXI9_9HYPH</name>
<proteinExistence type="predicted"/>
<dbReference type="Gene3D" id="3.20.20.70">
    <property type="entry name" value="Aldolase class I"/>
    <property type="match status" value="1"/>
</dbReference>
<dbReference type="EMBL" id="CP019948">
    <property type="protein sequence ID" value="ARN82315.1"/>
    <property type="molecule type" value="Genomic_DNA"/>
</dbReference>
<dbReference type="Pfam" id="PF13186">
    <property type="entry name" value="SPASM"/>
    <property type="match status" value="1"/>
</dbReference>
<dbReference type="InterPro" id="IPR013785">
    <property type="entry name" value="Aldolase_TIM"/>
</dbReference>
<evidence type="ECO:0000259" key="1">
    <source>
        <dbReference type="Pfam" id="PF13186"/>
    </source>
</evidence>
<keyword evidence="3" id="KW-1185">Reference proteome</keyword>
<feature type="domain" description="4Fe4S-binding SPASM" evidence="1">
    <location>
        <begin position="2"/>
        <end position="60"/>
    </location>
</feature>
<sequence>MVLPNGDVLLCCMDYSMKHVIGNLLQQNYYDLFTGSEMNQLRQTNMSPGFSSCSICKSCNRTLNYDLSPSSMWTASGDPLALRDATIAEYRYHLDRINASPWWRFGKAVTNFVRGRRAGN</sequence>
<accession>A0A1W6MXI9</accession>
<dbReference type="InterPro" id="IPR023885">
    <property type="entry name" value="4Fe4S-binding_SPASM_dom"/>
</dbReference>
<dbReference type="CDD" id="cd21109">
    <property type="entry name" value="SPASM"/>
    <property type="match status" value="1"/>
</dbReference>
<gene>
    <name evidence="2" type="ORF">B1812_15835</name>
</gene>
<dbReference type="KEGG" id="mbry:B1812_15835"/>
<reference evidence="2 3" key="1">
    <citation type="submission" date="2017-02" db="EMBL/GenBank/DDBJ databases">
        <authorList>
            <person name="Peterson S.W."/>
        </authorList>
    </citation>
    <scope>NUCLEOTIDE SEQUENCE [LARGE SCALE GENOMIC DNA]</scope>
    <source>
        <strain evidence="2 3">S285</strain>
    </source>
</reference>
<evidence type="ECO:0000313" key="2">
    <source>
        <dbReference type="EMBL" id="ARN82315.1"/>
    </source>
</evidence>
<dbReference type="Proteomes" id="UP000193978">
    <property type="component" value="Chromosome"/>
</dbReference>
<evidence type="ECO:0000313" key="3">
    <source>
        <dbReference type="Proteomes" id="UP000193978"/>
    </source>
</evidence>
<dbReference type="AlphaFoldDB" id="A0A1W6MXI9"/>
<protein>
    <recommendedName>
        <fullName evidence="1">4Fe4S-binding SPASM domain-containing protein</fullName>
    </recommendedName>
</protein>